<accession>S8E7S9</accession>
<proteinExistence type="inferred from homology"/>
<dbReference type="InterPro" id="IPR052692">
    <property type="entry name" value="DVL_RTFL_polypeptides"/>
</dbReference>
<dbReference type="Pfam" id="PF08137">
    <property type="entry name" value="DVL"/>
    <property type="match status" value="1"/>
</dbReference>
<gene>
    <name evidence="9" type="ORF">M569_06283</name>
</gene>
<dbReference type="AlphaFoldDB" id="S8E7S9"/>
<dbReference type="EMBL" id="AUSU01002588">
    <property type="protein sequence ID" value="EPS68487.1"/>
    <property type="molecule type" value="Genomic_DNA"/>
</dbReference>
<reference evidence="9 10" key="1">
    <citation type="journal article" date="2013" name="BMC Genomics">
        <title>The miniature genome of a carnivorous plant Genlisea aurea contains a low number of genes and short non-coding sequences.</title>
        <authorList>
            <person name="Leushkin E.V."/>
            <person name="Sutormin R.A."/>
            <person name="Nabieva E.R."/>
            <person name="Penin A.A."/>
            <person name="Kondrashov A.S."/>
            <person name="Logacheva M.D."/>
        </authorList>
    </citation>
    <scope>NUCLEOTIDE SEQUENCE [LARGE SCALE GENOMIC DNA]</scope>
</reference>
<comment type="similarity">
    <text evidence="7">Belongs to the DVL/RTFL small polypeptides family.</text>
</comment>
<keyword evidence="10" id="KW-1185">Reference proteome</keyword>
<evidence type="ECO:0000256" key="4">
    <source>
        <dbReference type="ARBA" id="ARBA00022692"/>
    </source>
</evidence>
<dbReference type="Proteomes" id="UP000015453">
    <property type="component" value="Unassembled WGS sequence"/>
</dbReference>
<dbReference type="InterPro" id="IPR012552">
    <property type="entry name" value="DVL"/>
</dbReference>
<protein>
    <submittedName>
        <fullName evidence="9">Uncharacterized protein</fullName>
    </submittedName>
</protein>
<dbReference type="GO" id="GO:0048367">
    <property type="term" value="P:shoot system development"/>
    <property type="evidence" value="ECO:0007669"/>
    <property type="project" value="UniProtKB-ARBA"/>
</dbReference>
<keyword evidence="6" id="KW-0472">Membrane</keyword>
<keyword evidence="5" id="KW-1133">Transmembrane helix</keyword>
<dbReference type="GO" id="GO:0005886">
    <property type="term" value="C:plasma membrane"/>
    <property type="evidence" value="ECO:0007669"/>
    <property type="project" value="UniProtKB-SubCell"/>
</dbReference>
<comment type="subcellular location">
    <subcellularLocation>
        <location evidence="1">Cell membrane</location>
        <topology evidence="1">Single-pass membrane protein</topology>
    </subcellularLocation>
</comment>
<dbReference type="PANTHER" id="PTHR47596:SF2">
    <property type="entry name" value="SMALL POLYPEPTIDE DEVIL 9"/>
    <property type="match status" value="1"/>
</dbReference>
<keyword evidence="4" id="KW-0812">Transmembrane</keyword>
<evidence type="ECO:0000256" key="6">
    <source>
        <dbReference type="ARBA" id="ARBA00023136"/>
    </source>
</evidence>
<sequence length="110" mass="12140">MEYYMDEKWKARGKDKASKPPQPPSLPRSISTKTTPPHSSSSSSSTLPRSSSLKTAKPPPSSSSFTRSSSQKCAEFTHKCSSIAKEHKARFYIVKRCICMLVGLKKEGDS</sequence>
<feature type="region of interest" description="Disordered" evidence="8">
    <location>
        <begin position="1"/>
        <end position="72"/>
    </location>
</feature>
<evidence type="ECO:0000256" key="2">
    <source>
        <dbReference type="ARBA" id="ARBA00022473"/>
    </source>
</evidence>
<keyword evidence="3" id="KW-1003">Cell membrane</keyword>
<evidence type="ECO:0000256" key="5">
    <source>
        <dbReference type="ARBA" id="ARBA00022989"/>
    </source>
</evidence>
<comment type="caution">
    <text evidence="9">The sequence shown here is derived from an EMBL/GenBank/DDBJ whole genome shotgun (WGS) entry which is preliminary data.</text>
</comment>
<evidence type="ECO:0000256" key="7">
    <source>
        <dbReference type="ARBA" id="ARBA00024340"/>
    </source>
</evidence>
<keyword evidence="2" id="KW-0217">Developmental protein</keyword>
<dbReference type="GO" id="GO:0008285">
    <property type="term" value="P:negative regulation of cell population proliferation"/>
    <property type="evidence" value="ECO:0007669"/>
    <property type="project" value="InterPro"/>
</dbReference>
<name>S8E7S9_9LAMI</name>
<evidence type="ECO:0000313" key="9">
    <source>
        <dbReference type="EMBL" id="EPS68487.1"/>
    </source>
</evidence>
<organism evidence="9 10">
    <name type="scientific">Genlisea aurea</name>
    <dbReference type="NCBI Taxonomy" id="192259"/>
    <lineage>
        <taxon>Eukaryota</taxon>
        <taxon>Viridiplantae</taxon>
        <taxon>Streptophyta</taxon>
        <taxon>Embryophyta</taxon>
        <taxon>Tracheophyta</taxon>
        <taxon>Spermatophyta</taxon>
        <taxon>Magnoliopsida</taxon>
        <taxon>eudicotyledons</taxon>
        <taxon>Gunneridae</taxon>
        <taxon>Pentapetalae</taxon>
        <taxon>asterids</taxon>
        <taxon>lamiids</taxon>
        <taxon>Lamiales</taxon>
        <taxon>Lentibulariaceae</taxon>
        <taxon>Genlisea</taxon>
    </lineage>
</organism>
<feature type="compositionally biased region" description="Basic and acidic residues" evidence="8">
    <location>
        <begin position="1"/>
        <end position="18"/>
    </location>
</feature>
<evidence type="ECO:0000256" key="1">
    <source>
        <dbReference type="ARBA" id="ARBA00004162"/>
    </source>
</evidence>
<dbReference type="OrthoDB" id="784420at2759"/>
<feature type="compositionally biased region" description="Low complexity" evidence="8">
    <location>
        <begin position="29"/>
        <end position="52"/>
    </location>
</feature>
<evidence type="ECO:0000256" key="8">
    <source>
        <dbReference type="SAM" id="MobiDB-lite"/>
    </source>
</evidence>
<evidence type="ECO:0000256" key="3">
    <source>
        <dbReference type="ARBA" id="ARBA00022475"/>
    </source>
</evidence>
<evidence type="ECO:0000313" key="10">
    <source>
        <dbReference type="Proteomes" id="UP000015453"/>
    </source>
</evidence>
<dbReference type="PANTHER" id="PTHR47596">
    <property type="entry name" value="DVL13"/>
    <property type="match status" value="1"/>
</dbReference>